<evidence type="ECO:0000256" key="1">
    <source>
        <dbReference type="SAM" id="MobiDB-lite"/>
    </source>
</evidence>
<sequence length="494" mass="56483">MQYRKHSRKEIKKRRLAGIRRKTIQSQLTKSSATKLFYDLLADMDTDQFNAGNYTVPQSKTVLRKAKSDWNLHDVQHKDPFTELCIVSEILNECEIEITKLGIRGYVQSITYSLVSVVMFTYQSLLAVKMNIQHGDGVLYIDATGSVAYLARNKRQHLLYYAMGIDEQGTAVPVLEFILDHRTTAAIVNTLMLYFSILRKLTKFCQPKRVELDFSWAIIHSILLVLNCSAIHVYIRYCYNVAMSSLAPNPDITVVHICAAHMMKAFWDNIRDKFSDKCIRQNALKAFALLQNSTEVPELDDIWRMIVVLFGTRVETASVSAALQRFKAMPMNTEVDEDETNADSDSSMRNEDEEAFLLIGRWCSGSDYVESGNYEDNNYFEPIVLEVLQNQYLPLVCLWSGLLVGDISRHMSNNDCDKLLTRDTNSTCESWFNVVKSSLLGKHGPQRIGLFVKTVYKDVKGRLREYLGDAELKGKETTPVPDTMHQATEGWRRK</sequence>
<evidence type="ECO:0000313" key="2">
    <source>
        <dbReference type="EMBL" id="WAR04524.1"/>
    </source>
</evidence>
<reference evidence="2" key="1">
    <citation type="submission" date="2022-11" db="EMBL/GenBank/DDBJ databases">
        <title>Centuries of genome instability and evolution in soft-shell clam transmissible cancer (bioRxiv).</title>
        <authorList>
            <person name="Hart S.F.M."/>
            <person name="Yonemitsu M.A."/>
            <person name="Giersch R.M."/>
            <person name="Beal B.F."/>
            <person name="Arriagada G."/>
            <person name="Davis B.W."/>
            <person name="Ostrander E.A."/>
            <person name="Goff S.P."/>
            <person name="Metzger M.J."/>
        </authorList>
    </citation>
    <scope>NUCLEOTIDE SEQUENCE</scope>
    <source>
        <strain evidence="2">MELC-2E11</strain>
        <tissue evidence="2">Siphon/mantle</tissue>
    </source>
</reference>
<protein>
    <recommendedName>
        <fullName evidence="4">Transposase</fullName>
    </recommendedName>
</protein>
<feature type="region of interest" description="Disordered" evidence="1">
    <location>
        <begin position="474"/>
        <end position="494"/>
    </location>
</feature>
<dbReference type="EMBL" id="CP111016">
    <property type="protein sequence ID" value="WAR04524.1"/>
    <property type="molecule type" value="Genomic_DNA"/>
</dbReference>
<name>A0ABY7E5T7_MYAAR</name>
<feature type="non-terminal residue" evidence="2">
    <location>
        <position position="1"/>
    </location>
</feature>
<evidence type="ECO:0000313" key="3">
    <source>
        <dbReference type="Proteomes" id="UP001164746"/>
    </source>
</evidence>
<evidence type="ECO:0008006" key="4">
    <source>
        <dbReference type="Google" id="ProtNLM"/>
    </source>
</evidence>
<proteinExistence type="predicted"/>
<accession>A0ABY7E5T7</accession>
<keyword evidence="3" id="KW-1185">Reference proteome</keyword>
<dbReference type="Proteomes" id="UP001164746">
    <property type="component" value="Chromosome 5"/>
</dbReference>
<organism evidence="2 3">
    <name type="scientific">Mya arenaria</name>
    <name type="common">Soft-shell clam</name>
    <dbReference type="NCBI Taxonomy" id="6604"/>
    <lineage>
        <taxon>Eukaryota</taxon>
        <taxon>Metazoa</taxon>
        <taxon>Spiralia</taxon>
        <taxon>Lophotrochozoa</taxon>
        <taxon>Mollusca</taxon>
        <taxon>Bivalvia</taxon>
        <taxon>Autobranchia</taxon>
        <taxon>Heteroconchia</taxon>
        <taxon>Euheterodonta</taxon>
        <taxon>Imparidentia</taxon>
        <taxon>Neoheterodontei</taxon>
        <taxon>Myida</taxon>
        <taxon>Myoidea</taxon>
        <taxon>Myidae</taxon>
        <taxon>Mya</taxon>
    </lineage>
</organism>
<gene>
    <name evidence="2" type="ORF">MAR_019893</name>
</gene>